<organism evidence="1 2">
    <name type="scientific">Colletotrichum lupini</name>
    <dbReference type="NCBI Taxonomy" id="145971"/>
    <lineage>
        <taxon>Eukaryota</taxon>
        <taxon>Fungi</taxon>
        <taxon>Dikarya</taxon>
        <taxon>Ascomycota</taxon>
        <taxon>Pezizomycotina</taxon>
        <taxon>Sordariomycetes</taxon>
        <taxon>Hypocreomycetidae</taxon>
        <taxon>Glomerellales</taxon>
        <taxon>Glomerellaceae</taxon>
        <taxon>Colletotrichum</taxon>
        <taxon>Colletotrichum acutatum species complex</taxon>
    </lineage>
</organism>
<dbReference type="GeneID" id="73349585"/>
<evidence type="ECO:0000313" key="1">
    <source>
        <dbReference type="EMBL" id="UQC90120.1"/>
    </source>
</evidence>
<dbReference type="Proteomes" id="UP000830671">
    <property type="component" value="Chromosome 8"/>
</dbReference>
<sequence>MSRCYELVLFRFREPWLLVAGNLGYESGRYWRRTSVMRLNLRDRLRCDGSAENLWLDMQKGPIIVTWRSFFCTDYMCHTTQPQAMCHNWWRPATTVHRGFCPH</sequence>
<dbReference type="EMBL" id="CP019480">
    <property type="protein sequence ID" value="UQC90120.1"/>
    <property type="molecule type" value="Genomic_DNA"/>
</dbReference>
<keyword evidence="2" id="KW-1185">Reference proteome</keyword>
<evidence type="ECO:0000313" key="2">
    <source>
        <dbReference type="Proteomes" id="UP000830671"/>
    </source>
</evidence>
<reference evidence="1" key="1">
    <citation type="journal article" date="2021" name="Mol. Plant Microbe Interact.">
        <title>Complete Genome Sequence of the Plant-Pathogenic Fungus Colletotrichum lupini.</title>
        <authorList>
            <person name="Baroncelli R."/>
            <person name="Pensec F."/>
            <person name="Da Lio D."/>
            <person name="Boufleur T."/>
            <person name="Vicente I."/>
            <person name="Sarrocco S."/>
            <person name="Picot A."/>
            <person name="Baraldi E."/>
            <person name="Sukno S."/>
            <person name="Thon M."/>
            <person name="Le Floch G."/>
        </authorList>
    </citation>
    <scope>NUCLEOTIDE SEQUENCE</scope>
    <source>
        <strain evidence="1">IMI 504893</strain>
    </source>
</reference>
<dbReference type="KEGG" id="clup:CLUP02_15651"/>
<protein>
    <submittedName>
        <fullName evidence="1">Uncharacterized protein</fullName>
    </submittedName>
</protein>
<proteinExistence type="predicted"/>
<name>A0A9Q8T6Z3_9PEZI</name>
<gene>
    <name evidence="1" type="ORF">CLUP02_15651</name>
</gene>
<dbReference type="RefSeq" id="XP_049151721.1">
    <property type="nucleotide sequence ID" value="XM_049294575.1"/>
</dbReference>
<dbReference type="AlphaFoldDB" id="A0A9Q8T6Z3"/>
<accession>A0A9Q8T6Z3</accession>